<dbReference type="InterPro" id="IPR002010">
    <property type="entry name" value="T3SS_IM_R"/>
</dbReference>
<keyword evidence="4 7" id="KW-0812">Transmembrane</keyword>
<keyword evidence="6 7" id="KW-0472">Membrane</keyword>
<dbReference type="GO" id="GO:0006605">
    <property type="term" value="P:protein targeting"/>
    <property type="evidence" value="ECO:0007669"/>
    <property type="project" value="InterPro"/>
</dbReference>
<feature type="transmembrane region" description="Helical" evidence="7">
    <location>
        <begin position="55"/>
        <end position="74"/>
    </location>
</feature>
<evidence type="ECO:0000256" key="1">
    <source>
        <dbReference type="ARBA" id="ARBA00004651"/>
    </source>
</evidence>
<sequence>MLMAAYPVLLRIGAAMALLPALGEASVPMRVRAALALALTVAVTPALGPEAAPALSLRVIVTETVVGLCIGFLLRLFVQAFQIAGAIMAQSVALSHLFAAPGVEPSPVLSNLLVWAGLALFVLSGMHVEAVRLIVLSYRPFPAGEALSAGSFTAWGVANLAHVFGLALALAAPFVAVSLLFNLALGVINRAMPQLMVVFVGAPAITLLGLVLLAVTAPLILAHWGHDAGAALADPFGGRR</sequence>
<evidence type="ECO:0000256" key="6">
    <source>
        <dbReference type="ARBA" id="ARBA00023136"/>
    </source>
</evidence>
<organism evidence="8 9">
    <name type="scientific">Aliigemmobacter aestuarii</name>
    <dbReference type="NCBI Taxonomy" id="1445661"/>
    <lineage>
        <taxon>Bacteria</taxon>
        <taxon>Pseudomonadati</taxon>
        <taxon>Pseudomonadota</taxon>
        <taxon>Alphaproteobacteria</taxon>
        <taxon>Rhodobacterales</taxon>
        <taxon>Paracoccaceae</taxon>
        <taxon>Aliigemmobacter</taxon>
    </lineage>
</organism>
<keyword evidence="5 7" id="KW-1133">Transmembrane helix</keyword>
<comment type="caution">
    <text evidence="8">The sequence shown here is derived from an EMBL/GenBank/DDBJ whole genome shotgun (WGS) entry which is preliminary data.</text>
</comment>
<evidence type="ECO:0000256" key="7">
    <source>
        <dbReference type="SAM" id="Phobius"/>
    </source>
</evidence>
<keyword evidence="9" id="KW-1185">Reference proteome</keyword>
<feature type="transmembrane region" description="Helical" evidence="7">
    <location>
        <begin position="33"/>
        <end position="48"/>
    </location>
</feature>
<feature type="transmembrane region" description="Helical" evidence="7">
    <location>
        <begin position="112"/>
        <end position="135"/>
    </location>
</feature>
<dbReference type="Proteomes" id="UP000309450">
    <property type="component" value="Unassembled WGS sequence"/>
</dbReference>
<gene>
    <name evidence="8" type="ORF">E7811_08020</name>
</gene>
<dbReference type="PANTHER" id="PTHR30065">
    <property type="entry name" value="FLAGELLAR BIOSYNTHETIC PROTEIN FLIR"/>
    <property type="match status" value="1"/>
</dbReference>
<name>A0A4S3MTK0_9RHOB</name>
<evidence type="ECO:0000256" key="5">
    <source>
        <dbReference type="ARBA" id="ARBA00022989"/>
    </source>
</evidence>
<dbReference type="OrthoDB" id="9779817at2"/>
<protein>
    <submittedName>
        <fullName evidence="8">Type III secretion protein</fullName>
    </submittedName>
</protein>
<dbReference type="AlphaFoldDB" id="A0A4S3MTK0"/>
<evidence type="ECO:0000313" key="8">
    <source>
        <dbReference type="EMBL" id="THD85908.1"/>
    </source>
</evidence>
<reference evidence="8 9" key="1">
    <citation type="submission" date="2019-04" db="EMBL/GenBank/DDBJ databases">
        <title>Draft genome sequence of Gemmobacter aestuarii sp. nov.</title>
        <authorList>
            <person name="Hameed A."/>
            <person name="Lin S.-Y."/>
            <person name="Shahina M."/>
            <person name="Lai W.-A."/>
            <person name="Young C.-C."/>
        </authorList>
    </citation>
    <scope>NUCLEOTIDE SEQUENCE [LARGE SCALE GENOMIC DNA]</scope>
    <source>
        <strain evidence="8 9">CC-PW-75</strain>
    </source>
</reference>
<keyword evidence="3" id="KW-1003">Cell membrane</keyword>
<comment type="subcellular location">
    <subcellularLocation>
        <location evidence="1">Cell membrane</location>
        <topology evidence="1">Multi-pass membrane protein</topology>
    </subcellularLocation>
</comment>
<evidence type="ECO:0000313" key="9">
    <source>
        <dbReference type="Proteomes" id="UP000309450"/>
    </source>
</evidence>
<evidence type="ECO:0000256" key="2">
    <source>
        <dbReference type="ARBA" id="ARBA00009772"/>
    </source>
</evidence>
<dbReference type="Pfam" id="PF01311">
    <property type="entry name" value="Bac_export_1"/>
    <property type="match status" value="1"/>
</dbReference>
<dbReference type="PANTHER" id="PTHR30065:SF8">
    <property type="entry name" value="FLAGELLAR BIOSYNTHETIC PROTEIN FLIR"/>
    <property type="match status" value="1"/>
</dbReference>
<dbReference type="EMBL" id="SSND01000001">
    <property type="protein sequence ID" value="THD85908.1"/>
    <property type="molecule type" value="Genomic_DNA"/>
</dbReference>
<feature type="transmembrane region" description="Helical" evidence="7">
    <location>
        <begin position="195"/>
        <end position="221"/>
    </location>
</feature>
<feature type="transmembrane region" description="Helical" evidence="7">
    <location>
        <begin position="155"/>
        <end position="183"/>
    </location>
</feature>
<accession>A0A4S3MTK0</accession>
<dbReference type="GO" id="GO:0005886">
    <property type="term" value="C:plasma membrane"/>
    <property type="evidence" value="ECO:0007669"/>
    <property type="project" value="UniProtKB-SubCell"/>
</dbReference>
<comment type="similarity">
    <text evidence="2">Belongs to the FliR/MopE/SpaR family.</text>
</comment>
<proteinExistence type="inferred from homology"/>
<evidence type="ECO:0000256" key="3">
    <source>
        <dbReference type="ARBA" id="ARBA00022475"/>
    </source>
</evidence>
<evidence type="ECO:0000256" key="4">
    <source>
        <dbReference type="ARBA" id="ARBA00022692"/>
    </source>
</evidence>
<dbReference type="PRINTS" id="PR00953">
    <property type="entry name" value="TYPE3IMRPROT"/>
</dbReference>